<reference evidence="1 2" key="1">
    <citation type="submission" date="2023-02" db="EMBL/GenBank/DDBJ databases">
        <title>LHISI_Scaffold_Assembly.</title>
        <authorList>
            <person name="Stuart O.P."/>
            <person name="Cleave R."/>
            <person name="Magrath M.J.L."/>
            <person name="Mikheyev A.S."/>
        </authorList>
    </citation>
    <scope>NUCLEOTIDE SEQUENCE [LARGE SCALE GENOMIC DNA]</scope>
    <source>
        <strain evidence="1">Daus_M_001</strain>
        <tissue evidence="1">Leg muscle</tissue>
    </source>
</reference>
<keyword evidence="2" id="KW-1185">Reference proteome</keyword>
<organism evidence="1 2">
    <name type="scientific">Dryococelus australis</name>
    <dbReference type="NCBI Taxonomy" id="614101"/>
    <lineage>
        <taxon>Eukaryota</taxon>
        <taxon>Metazoa</taxon>
        <taxon>Ecdysozoa</taxon>
        <taxon>Arthropoda</taxon>
        <taxon>Hexapoda</taxon>
        <taxon>Insecta</taxon>
        <taxon>Pterygota</taxon>
        <taxon>Neoptera</taxon>
        <taxon>Polyneoptera</taxon>
        <taxon>Phasmatodea</taxon>
        <taxon>Verophasmatodea</taxon>
        <taxon>Anareolatae</taxon>
        <taxon>Phasmatidae</taxon>
        <taxon>Eurycanthinae</taxon>
        <taxon>Dryococelus</taxon>
    </lineage>
</organism>
<protein>
    <submittedName>
        <fullName evidence="1">Uncharacterized protein</fullName>
    </submittedName>
</protein>
<evidence type="ECO:0000313" key="2">
    <source>
        <dbReference type="Proteomes" id="UP001159363"/>
    </source>
</evidence>
<accession>A0ABQ9GWE4</accession>
<dbReference type="EMBL" id="JARBHB010000008">
    <property type="protein sequence ID" value="KAJ8876356.1"/>
    <property type="molecule type" value="Genomic_DNA"/>
</dbReference>
<gene>
    <name evidence="1" type="ORF">PR048_020801</name>
</gene>
<proteinExistence type="predicted"/>
<dbReference type="Proteomes" id="UP001159363">
    <property type="component" value="Chromosome 7"/>
</dbReference>
<comment type="caution">
    <text evidence="1">The sequence shown here is derived from an EMBL/GenBank/DDBJ whole genome shotgun (WGS) entry which is preliminary data.</text>
</comment>
<sequence>MENCCKLCSKVSCLGAFKKERIAISKERNSYVTYNGSSRATQLMSLRKKIFEHKQSTAHTTAEKIIAKAITQTSAYYIAKNDILTILDILELQQLNGVEIGVGLHSRYSAILEVSGKLYVIDESTRLGATSTLIVYIKCEVRKEIPPYFLFVDLIELPD</sequence>
<evidence type="ECO:0000313" key="1">
    <source>
        <dbReference type="EMBL" id="KAJ8876356.1"/>
    </source>
</evidence>
<name>A0ABQ9GWE4_9NEOP</name>